<evidence type="ECO:0000256" key="1">
    <source>
        <dbReference type="ARBA" id="ARBA00022448"/>
    </source>
</evidence>
<protein>
    <recommendedName>
        <fullName evidence="8">Mitochondrial import inner membrane translocase subunit</fullName>
    </recommendedName>
</protein>
<keyword evidence="8" id="KW-0999">Mitochondrion inner membrane</keyword>
<keyword evidence="4 8" id="KW-0653">Protein transport</keyword>
<sequence>MDIYTNYRNFKDFLQLYNQMTDTCFGKCVDNLYSRQLEPNELSCIEDCASKFIKFNSKIMTTFVEVQNTIVQRRMKDMEEQLKMEK</sequence>
<keyword evidence="8" id="KW-0143">Chaperone</keyword>
<evidence type="ECO:0000256" key="3">
    <source>
        <dbReference type="ARBA" id="ARBA00022833"/>
    </source>
</evidence>
<dbReference type="InterPro" id="IPR050673">
    <property type="entry name" value="Mito_inner_translocase_sub"/>
</dbReference>
<accession>A0AAW1U9C8</accession>
<comment type="similarity">
    <text evidence="8">Belongs to the small Tim family.</text>
</comment>
<dbReference type="GO" id="GO:0005743">
    <property type="term" value="C:mitochondrial inner membrane"/>
    <property type="evidence" value="ECO:0007669"/>
    <property type="project" value="UniProtKB-SubCell"/>
</dbReference>
<keyword evidence="6 8" id="KW-0496">Mitochondrion</keyword>
<comment type="subcellular location">
    <subcellularLocation>
        <location evidence="8">Mitochondrion inner membrane</location>
        <topology evidence="8">Peripheral membrane protein</topology>
        <orientation evidence="8">Intermembrane side</orientation>
    </subcellularLocation>
</comment>
<dbReference type="Proteomes" id="UP001431783">
    <property type="component" value="Unassembled WGS sequence"/>
</dbReference>
<feature type="domain" description="Tim10-like" evidence="9">
    <location>
        <begin position="8"/>
        <end position="64"/>
    </location>
</feature>
<keyword evidence="3" id="KW-0862">Zinc</keyword>
<keyword evidence="11" id="KW-1185">Reference proteome</keyword>
<dbReference type="InterPro" id="IPR035427">
    <property type="entry name" value="Tim10-like_dom_sf"/>
</dbReference>
<dbReference type="Pfam" id="PF02953">
    <property type="entry name" value="zf-Tim10_DDP"/>
    <property type="match status" value="1"/>
</dbReference>
<gene>
    <name evidence="10" type="ORF">WA026_013915</name>
</gene>
<evidence type="ECO:0000259" key="9">
    <source>
        <dbReference type="Pfam" id="PF02953"/>
    </source>
</evidence>
<evidence type="ECO:0000256" key="2">
    <source>
        <dbReference type="ARBA" id="ARBA00022723"/>
    </source>
</evidence>
<name>A0AAW1U9C8_9CUCU</name>
<evidence type="ECO:0000313" key="11">
    <source>
        <dbReference type="Proteomes" id="UP001431783"/>
    </source>
</evidence>
<organism evidence="10 11">
    <name type="scientific">Henosepilachna vigintioctopunctata</name>
    <dbReference type="NCBI Taxonomy" id="420089"/>
    <lineage>
        <taxon>Eukaryota</taxon>
        <taxon>Metazoa</taxon>
        <taxon>Ecdysozoa</taxon>
        <taxon>Arthropoda</taxon>
        <taxon>Hexapoda</taxon>
        <taxon>Insecta</taxon>
        <taxon>Pterygota</taxon>
        <taxon>Neoptera</taxon>
        <taxon>Endopterygota</taxon>
        <taxon>Coleoptera</taxon>
        <taxon>Polyphaga</taxon>
        <taxon>Cucujiformia</taxon>
        <taxon>Coccinelloidea</taxon>
        <taxon>Coccinellidae</taxon>
        <taxon>Epilachninae</taxon>
        <taxon>Epilachnini</taxon>
        <taxon>Henosepilachna</taxon>
    </lineage>
</organism>
<proteinExistence type="inferred from homology"/>
<keyword evidence="7 8" id="KW-1015">Disulfide bond</keyword>
<comment type="caution">
    <text evidence="10">The sequence shown here is derived from an EMBL/GenBank/DDBJ whole genome shotgun (WGS) entry which is preliminary data.</text>
</comment>
<dbReference type="Gene3D" id="1.10.287.810">
    <property type="entry name" value="Mitochondrial import inner membrane translocase subunit tim13 like domains"/>
    <property type="match status" value="1"/>
</dbReference>
<reference evidence="10 11" key="1">
    <citation type="submission" date="2023-03" db="EMBL/GenBank/DDBJ databases">
        <title>Genome insight into feeding habits of ladybird beetles.</title>
        <authorList>
            <person name="Li H.-S."/>
            <person name="Huang Y.-H."/>
            <person name="Pang H."/>
        </authorList>
    </citation>
    <scope>NUCLEOTIDE SEQUENCE [LARGE SCALE GENOMIC DNA]</scope>
    <source>
        <strain evidence="10">SYSU_2023b</strain>
        <tissue evidence="10">Whole body</tissue>
    </source>
</reference>
<dbReference type="SUPFAM" id="SSF144122">
    <property type="entry name" value="Tim10-like"/>
    <property type="match status" value="1"/>
</dbReference>
<keyword evidence="2" id="KW-0479">Metal-binding</keyword>
<evidence type="ECO:0000256" key="7">
    <source>
        <dbReference type="ARBA" id="ARBA00023157"/>
    </source>
</evidence>
<keyword evidence="5 8" id="KW-0811">Translocation</keyword>
<evidence type="ECO:0000256" key="6">
    <source>
        <dbReference type="ARBA" id="ARBA00023128"/>
    </source>
</evidence>
<evidence type="ECO:0000256" key="4">
    <source>
        <dbReference type="ARBA" id="ARBA00022927"/>
    </source>
</evidence>
<dbReference type="GO" id="GO:0015031">
    <property type="term" value="P:protein transport"/>
    <property type="evidence" value="ECO:0007669"/>
    <property type="project" value="UniProtKB-KW"/>
</dbReference>
<evidence type="ECO:0000256" key="8">
    <source>
        <dbReference type="RuleBase" id="RU367043"/>
    </source>
</evidence>
<comment type="domain">
    <text evidence="8">The twin CX3C motif contains 4 conserved Cys residues that form 2 disulfide bonds in the mitochondrial intermembrane space.</text>
</comment>
<comment type="function">
    <text evidence="8">Mitochondrial intermembrane chaperone that participates in the import and insertion of some multi-pass transmembrane proteins into the mitochondrial inner membrane. Also required for the transfer of beta-barrel precursors from the TOM complex to the sorting and assembly machinery (SAM complex) of the outer membrane. Acts as a chaperone-like protein that protects the hydrophobic precursors from aggregation and guide them through the mitochondrial intermembrane space.</text>
</comment>
<keyword evidence="8" id="KW-0472">Membrane</keyword>
<evidence type="ECO:0000256" key="5">
    <source>
        <dbReference type="ARBA" id="ARBA00023010"/>
    </source>
</evidence>
<keyword evidence="1 8" id="KW-0813">Transport</keyword>
<dbReference type="GO" id="GO:0046872">
    <property type="term" value="F:metal ion binding"/>
    <property type="evidence" value="ECO:0007669"/>
    <property type="project" value="UniProtKB-KW"/>
</dbReference>
<comment type="subunit">
    <text evidence="8">Heterohexamer.</text>
</comment>
<dbReference type="AlphaFoldDB" id="A0AAW1U9C8"/>
<dbReference type="PANTHER" id="PTHR13172">
    <property type="entry name" value="MITOCHONDRIAL IMPORT INNER MEMBRANE TRANSLOCASE SUBUNIT TIM9B"/>
    <property type="match status" value="1"/>
</dbReference>
<evidence type="ECO:0000313" key="10">
    <source>
        <dbReference type="EMBL" id="KAK9876541.1"/>
    </source>
</evidence>
<dbReference type="EMBL" id="JARQZJ010000037">
    <property type="protein sequence ID" value="KAK9876541.1"/>
    <property type="molecule type" value="Genomic_DNA"/>
</dbReference>
<dbReference type="InterPro" id="IPR004217">
    <property type="entry name" value="Tim10-like"/>
</dbReference>